<dbReference type="InterPro" id="IPR051368">
    <property type="entry name" value="SerProtInhib-TIL_Domain"/>
</dbReference>
<keyword evidence="7" id="KW-1185">Reference proteome</keyword>
<accession>A0AA36CMI4</accession>
<gene>
    <name evidence="6" type="ORF">MSPICULIGERA_LOCUS9133</name>
</gene>
<dbReference type="AlphaFoldDB" id="A0AA36CMI4"/>
<evidence type="ECO:0000313" key="6">
    <source>
        <dbReference type="EMBL" id="CAJ0570696.1"/>
    </source>
</evidence>
<proteinExistence type="predicted"/>
<evidence type="ECO:0000313" key="7">
    <source>
        <dbReference type="Proteomes" id="UP001177023"/>
    </source>
</evidence>
<name>A0AA36CMI4_9BILA</name>
<feature type="non-terminal residue" evidence="6">
    <location>
        <position position="1"/>
    </location>
</feature>
<organism evidence="6 7">
    <name type="scientific">Mesorhabditis spiculigera</name>
    <dbReference type="NCBI Taxonomy" id="96644"/>
    <lineage>
        <taxon>Eukaryota</taxon>
        <taxon>Metazoa</taxon>
        <taxon>Ecdysozoa</taxon>
        <taxon>Nematoda</taxon>
        <taxon>Chromadorea</taxon>
        <taxon>Rhabditida</taxon>
        <taxon>Rhabditina</taxon>
        <taxon>Rhabditomorpha</taxon>
        <taxon>Rhabditoidea</taxon>
        <taxon>Rhabditidae</taxon>
        <taxon>Mesorhabditinae</taxon>
        <taxon>Mesorhabditis</taxon>
    </lineage>
</organism>
<keyword evidence="3" id="KW-1015">Disulfide bond</keyword>
<dbReference type="Proteomes" id="UP001177023">
    <property type="component" value="Unassembled WGS sequence"/>
</dbReference>
<dbReference type="GO" id="GO:0004867">
    <property type="term" value="F:serine-type endopeptidase inhibitor activity"/>
    <property type="evidence" value="ECO:0007669"/>
    <property type="project" value="UniProtKB-KW"/>
</dbReference>
<evidence type="ECO:0000256" key="3">
    <source>
        <dbReference type="ARBA" id="ARBA00023157"/>
    </source>
</evidence>
<evidence type="ECO:0000259" key="5">
    <source>
        <dbReference type="Pfam" id="PF01826"/>
    </source>
</evidence>
<dbReference type="EMBL" id="CATQJA010002448">
    <property type="protein sequence ID" value="CAJ0570696.1"/>
    <property type="molecule type" value="Genomic_DNA"/>
</dbReference>
<feature type="domain" description="TIL" evidence="5">
    <location>
        <begin position="100"/>
        <end position="153"/>
    </location>
</feature>
<feature type="chain" id="PRO_5041356721" description="TIL domain-containing protein" evidence="4">
    <location>
        <begin position="20"/>
        <end position="214"/>
    </location>
</feature>
<keyword evidence="1" id="KW-0646">Protease inhibitor</keyword>
<dbReference type="Pfam" id="PF01826">
    <property type="entry name" value="TIL"/>
    <property type="match status" value="2"/>
</dbReference>
<dbReference type="PANTHER" id="PTHR23259">
    <property type="entry name" value="RIDDLE"/>
    <property type="match status" value="1"/>
</dbReference>
<dbReference type="CDD" id="cd19941">
    <property type="entry name" value="TIL"/>
    <property type="match status" value="2"/>
</dbReference>
<feature type="signal peptide" evidence="4">
    <location>
        <begin position="1"/>
        <end position="19"/>
    </location>
</feature>
<evidence type="ECO:0000256" key="4">
    <source>
        <dbReference type="SAM" id="SignalP"/>
    </source>
</evidence>
<dbReference type="SUPFAM" id="SSF57567">
    <property type="entry name" value="Serine protease inhibitors"/>
    <property type="match status" value="3"/>
</dbReference>
<dbReference type="PANTHER" id="PTHR23259:SF70">
    <property type="entry name" value="ACCESSORY GLAND PROTEIN ACP62F-RELATED"/>
    <property type="match status" value="1"/>
</dbReference>
<feature type="domain" description="TIL" evidence="5">
    <location>
        <begin position="157"/>
        <end position="210"/>
    </location>
</feature>
<sequence length="214" mass="22938">MWILCLALLVSVRADGVAAKAEASPMGSSGSGAISVSVSDISSDHHDTSLHYQLRLENLCFKLRANLRQPATAQRCQCNSGYYRNVVGGCVPLSQCPPVCPTNSSYNSCGSSCERTCAQRNPICPAICGPGKCMCNAGYSRNTAGNCILERDCPPTCPGFSTWQTCSSYCEPTCTNPNPVCNRACAPAKCQCNPGYYRSPSGLCVQWNQCCRFN</sequence>
<evidence type="ECO:0000256" key="2">
    <source>
        <dbReference type="ARBA" id="ARBA00022900"/>
    </source>
</evidence>
<protein>
    <recommendedName>
        <fullName evidence="5">TIL domain-containing protein</fullName>
    </recommendedName>
</protein>
<evidence type="ECO:0000256" key="1">
    <source>
        <dbReference type="ARBA" id="ARBA00022690"/>
    </source>
</evidence>
<keyword evidence="2" id="KW-0722">Serine protease inhibitor</keyword>
<keyword evidence="4" id="KW-0732">Signal</keyword>
<comment type="caution">
    <text evidence="6">The sequence shown here is derived from an EMBL/GenBank/DDBJ whole genome shotgun (WGS) entry which is preliminary data.</text>
</comment>
<reference evidence="6" key="1">
    <citation type="submission" date="2023-06" db="EMBL/GenBank/DDBJ databases">
        <authorList>
            <person name="Delattre M."/>
        </authorList>
    </citation>
    <scope>NUCLEOTIDE SEQUENCE</scope>
    <source>
        <strain evidence="6">AF72</strain>
    </source>
</reference>
<dbReference type="InterPro" id="IPR002919">
    <property type="entry name" value="TIL_dom"/>
</dbReference>
<dbReference type="InterPro" id="IPR036084">
    <property type="entry name" value="Ser_inhib-like_sf"/>
</dbReference>
<dbReference type="Gene3D" id="2.10.25.10">
    <property type="entry name" value="Laminin"/>
    <property type="match status" value="3"/>
</dbReference>